<dbReference type="CDD" id="cd02257">
    <property type="entry name" value="Peptidase_C19"/>
    <property type="match status" value="1"/>
</dbReference>
<feature type="region of interest" description="Disordered" evidence="7">
    <location>
        <begin position="278"/>
        <end position="299"/>
    </location>
</feature>
<dbReference type="GO" id="GO:0006508">
    <property type="term" value="P:proteolysis"/>
    <property type="evidence" value="ECO:0007669"/>
    <property type="project" value="UniProtKB-KW"/>
</dbReference>
<feature type="transmembrane region" description="Helical" evidence="8">
    <location>
        <begin position="648"/>
        <end position="672"/>
    </location>
</feature>
<dbReference type="GO" id="GO:0004843">
    <property type="term" value="F:cysteine-type deubiquitinase activity"/>
    <property type="evidence" value="ECO:0007669"/>
    <property type="project" value="UniProtKB-EC"/>
</dbReference>
<dbReference type="EMBL" id="JANBPK010000737">
    <property type="protein sequence ID" value="KAJ2933718.1"/>
    <property type="molecule type" value="Genomic_DNA"/>
</dbReference>
<feature type="transmembrane region" description="Helical" evidence="8">
    <location>
        <begin position="726"/>
        <end position="746"/>
    </location>
</feature>
<feature type="compositionally biased region" description="Polar residues" evidence="7">
    <location>
        <begin position="876"/>
        <end position="893"/>
    </location>
</feature>
<dbReference type="PROSITE" id="PS50235">
    <property type="entry name" value="USP_3"/>
    <property type="match status" value="1"/>
</dbReference>
<dbReference type="Proteomes" id="UP001140091">
    <property type="component" value="Unassembled WGS sequence"/>
</dbReference>
<feature type="compositionally biased region" description="Polar residues" evidence="7">
    <location>
        <begin position="278"/>
        <end position="287"/>
    </location>
</feature>
<dbReference type="InterPro" id="IPR018200">
    <property type="entry name" value="USP_CS"/>
</dbReference>
<dbReference type="Pfam" id="PF00443">
    <property type="entry name" value="UCH"/>
    <property type="match status" value="1"/>
</dbReference>
<feature type="compositionally biased region" description="Polar residues" evidence="7">
    <location>
        <begin position="37"/>
        <end position="46"/>
    </location>
</feature>
<protein>
    <recommendedName>
        <fullName evidence="2">ubiquitinyl hydrolase 1</fullName>
        <ecNumber evidence="2">3.4.19.12</ecNumber>
    </recommendedName>
</protein>
<dbReference type="InterPro" id="IPR038765">
    <property type="entry name" value="Papain-like_cys_pep_sf"/>
</dbReference>
<evidence type="ECO:0000256" key="2">
    <source>
        <dbReference type="ARBA" id="ARBA00012759"/>
    </source>
</evidence>
<feature type="compositionally biased region" description="Polar residues" evidence="7">
    <location>
        <begin position="137"/>
        <end position="150"/>
    </location>
</feature>
<keyword evidence="11" id="KW-1185">Reference proteome</keyword>
<evidence type="ECO:0000256" key="6">
    <source>
        <dbReference type="ARBA" id="ARBA00022807"/>
    </source>
</evidence>
<keyword evidence="4" id="KW-0833">Ubl conjugation pathway</keyword>
<evidence type="ECO:0000256" key="8">
    <source>
        <dbReference type="SAM" id="Phobius"/>
    </source>
</evidence>
<dbReference type="AlphaFoldDB" id="A0A9W8JHJ6"/>
<keyword evidence="8" id="KW-1133">Transmembrane helix</keyword>
<feature type="domain" description="USP" evidence="9">
    <location>
        <begin position="201"/>
        <end position="609"/>
    </location>
</feature>
<feature type="compositionally biased region" description="Low complexity" evidence="7">
    <location>
        <begin position="52"/>
        <end position="63"/>
    </location>
</feature>
<feature type="compositionally biased region" description="Low complexity" evidence="7">
    <location>
        <begin position="107"/>
        <end position="131"/>
    </location>
</feature>
<proteinExistence type="predicted"/>
<dbReference type="SUPFAM" id="SSF54001">
    <property type="entry name" value="Cysteine proteinases"/>
    <property type="match status" value="1"/>
</dbReference>
<evidence type="ECO:0000256" key="5">
    <source>
        <dbReference type="ARBA" id="ARBA00022801"/>
    </source>
</evidence>
<feature type="region of interest" description="Disordered" evidence="7">
    <location>
        <begin position="853"/>
        <end position="893"/>
    </location>
</feature>
<sequence>MSATKDSGWGARVKNTAHISTRISHYQEEEEVAPSRVTENTDTPTVPGSPLSTNTSISTSGGNEETALKPEVKEVPKSESEEAIDEAQPSIASAVESSDSSSKDLEPSASTSTSSTPAPAPAAAPKKSWASLLRPAESSSATATPTKNALPTSSIVGFSIPAGVTSSTPPQPVSPSKKTELINLLTSNPSTGPFTSKIRPRGLVNSGNMCFANSVLQILLYCQPFHRLFVEIGKLLPATATQKDNAASGSSSASSSATPLVEATATFLKEFVTTKKPLSNGKSSGVASGSGYGRSKGKERELMEMDDDWDLDSFLPTYIYDAMKEKKRFDTMRGGQQEDAEEFLGFYLDTLEEELLSMLNSTQPSKPHVEETEAVPTKEDGWMEVGKKNRTVVTRTIKATESPITRIFGGKFRSTLRAPRQKDSVVVEDWRSLRLDIQRDQIRTIQDALSYISHPQPVQVSISTQPGVAVEATQQVHIESLPPILVLHIKRFCYDMNVKGVVKVGKQVQFGPELEIGADLMATAAKKTGPTRYKLFGAVYHHGPSASGGHYTLDVLHPNRYPSFNSNAKPKEGWVRIDDDLVSDVRPDDVFGAAQEKDDSRLQLIYASLHLILITTGIHLFLSIYGFSVFKEARAGKRKQARVPYLSVGIAVSALFCAYNILTSVYLADLLINTGTEETAFEEFVVEHMGDWLSVWATVCQMGICFIGTAFLIYRCYLVWQRKIWVVLFPSFACVTSFALAVVLLVGLRRSSMVKTVPFQYGLIAFRLLQARFRNKELNGDPQHVTDLSAILVESALPFSLFGIASAVVYSPSLAVKPPSVPVMATWTCLSALAVQLIAFRVVIGMSYTHGLGAADPKESSEKGVPEPMTFAREPPNSTATHETRQTISHVSA</sequence>
<evidence type="ECO:0000313" key="11">
    <source>
        <dbReference type="Proteomes" id="UP001140091"/>
    </source>
</evidence>
<evidence type="ECO:0000256" key="4">
    <source>
        <dbReference type="ARBA" id="ARBA00022786"/>
    </source>
</evidence>
<feature type="transmembrane region" description="Helical" evidence="8">
    <location>
        <begin position="692"/>
        <end position="714"/>
    </location>
</feature>
<dbReference type="InterPro" id="IPR050164">
    <property type="entry name" value="Peptidase_C19"/>
</dbReference>
<keyword evidence="8" id="KW-0472">Membrane</keyword>
<evidence type="ECO:0000256" key="1">
    <source>
        <dbReference type="ARBA" id="ARBA00000707"/>
    </source>
</evidence>
<feature type="transmembrane region" description="Helical" evidence="8">
    <location>
        <begin position="823"/>
        <end position="844"/>
    </location>
</feature>
<dbReference type="GO" id="GO:0016579">
    <property type="term" value="P:protein deubiquitination"/>
    <property type="evidence" value="ECO:0007669"/>
    <property type="project" value="InterPro"/>
</dbReference>
<feature type="non-terminal residue" evidence="10">
    <location>
        <position position="1"/>
    </location>
</feature>
<evidence type="ECO:0000313" key="10">
    <source>
        <dbReference type="EMBL" id="KAJ2933718.1"/>
    </source>
</evidence>
<keyword evidence="8" id="KW-0812">Transmembrane</keyword>
<feature type="region of interest" description="Disordered" evidence="7">
    <location>
        <begin position="1"/>
        <end position="150"/>
    </location>
</feature>
<dbReference type="GO" id="GO:0005829">
    <property type="term" value="C:cytosol"/>
    <property type="evidence" value="ECO:0007669"/>
    <property type="project" value="TreeGrafter"/>
</dbReference>
<feature type="transmembrane region" description="Helical" evidence="8">
    <location>
        <begin position="604"/>
        <end position="627"/>
    </location>
</feature>
<keyword evidence="5" id="KW-0378">Hydrolase</keyword>
<comment type="catalytic activity">
    <reaction evidence="1">
        <text>Thiol-dependent hydrolysis of ester, thioester, amide, peptide and isopeptide bonds formed by the C-terminal Gly of ubiquitin (a 76-residue protein attached to proteins as an intracellular targeting signal).</text>
        <dbReference type="EC" id="3.4.19.12"/>
    </reaction>
</comment>
<name>A0A9W8JHJ6_9AGAR</name>
<dbReference type="EC" id="3.4.19.12" evidence="2"/>
<gene>
    <name evidence="10" type="ORF">H1R20_g3381</name>
</gene>
<dbReference type="PANTHER" id="PTHR24006:SF687">
    <property type="entry name" value="UBIQUITIN CARBOXYL-TERMINAL HYDROLASE 10"/>
    <property type="match status" value="1"/>
</dbReference>
<feature type="compositionally biased region" description="Basic and acidic residues" evidence="7">
    <location>
        <begin position="66"/>
        <end position="80"/>
    </location>
</feature>
<comment type="caution">
    <text evidence="10">The sequence shown here is derived from an EMBL/GenBank/DDBJ whole genome shotgun (WGS) entry which is preliminary data.</text>
</comment>
<dbReference type="InterPro" id="IPR001394">
    <property type="entry name" value="Peptidase_C19_UCH"/>
</dbReference>
<reference evidence="10" key="1">
    <citation type="submission" date="2022-06" db="EMBL/GenBank/DDBJ databases">
        <title>Genome Sequence of Candolleomyces eurysporus.</title>
        <authorList>
            <person name="Buettner E."/>
        </authorList>
    </citation>
    <scope>NUCLEOTIDE SEQUENCE</scope>
    <source>
        <strain evidence="10">VTCC 930004</strain>
    </source>
</reference>
<dbReference type="PANTHER" id="PTHR24006">
    <property type="entry name" value="UBIQUITIN CARBOXYL-TERMINAL HYDROLASE"/>
    <property type="match status" value="1"/>
</dbReference>
<feature type="compositionally biased region" description="Low complexity" evidence="7">
    <location>
        <begin position="89"/>
        <end position="100"/>
    </location>
</feature>
<dbReference type="InterPro" id="IPR028889">
    <property type="entry name" value="USP"/>
</dbReference>
<dbReference type="Gene3D" id="3.90.70.10">
    <property type="entry name" value="Cysteine proteinases"/>
    <property type="match status" value="1"/>
</dbReference>
<dbReference type="GO" id="GO:0005634">
    <property type="term" value="C:nucleus"/>
    <property type="evidence" value="ECO:0007669"/>
    <property type="project" value="TreeGrafter"/>
</dbReference>
<evidence type="ECO:0000256" key="7">
    <source>
        <dbReference type="SAM" id="MobiDB-lite"/>
    </source>
</evidence>
<dbReference type="OrthoDB" id="429671at2759"/>
<feature type="compositionally biased region" description="Basic and acidic residues" evidence="7">
    <location>
        <begin position="856"/>
        <end position="865"/>
    </location>
</feature>
<evidence type="ECO:0000259" key="9">
    <source>
        <dbReference type="PROSITE" id="PS50235"/>
    </source>
</evidence>
<organism evidence="10 11">
    <name type="scientific">Candolleomyces eurysporus</name>
    <dbReference type="NCBI Taxonomy" id="2828524"/>
    <lineage>
        <taxon>Eukaryota</taxon>
        <taxon>Fungi</taxon>
        <taxon>Dikarya</taxon>
        <taxon>Basidiomycota</taxon>
        <taxon>Agaricomycotina</taxon>
        <taxon>Agaricomycetes</taxon>
        <taxon>Agaricomycetidae</taxon>
        <taxon>Agaricales</taxon>
        <taxon>Agaricineae</taxon>
        <taxon>Psathyrellaceae</taxon>
        <taxon>Candolleomyces</taxon>
    </lineage>
</organism>
<dbReference type="PROSITE" id="PS00972">
    <property type="entry name" value="USP_1"/>
    <property type="match status" value="1"/>
</dbReference>
<keyword evidence="3" id="KW-0645">Protease</keyword>
<evidence type="ECO:0000256" key="3">
    <source>
        <dbReference type="ARBA" id="ARBA00022670"/>
    </source>
</evidence>
<accession>A0A9W8JHJ6</accession>
<keyword evidence="6" id="KW-0788">Thiol protease</keyword>